<proteinExistence type="predicted"/>
<feature type="compositionally biased region" description="Low complexity" evidence="1">
    <location>
        <begin position="268"/>
        <end position="279"/>
    </location>
</feature>
<reference evidence="2 3" key="1">
    <citation type="journal article" date="2010" name="J. Bacteriol.">
        <title>Genome sequence of the milbemycin-producing bacterium Streptomyces bingchenggensis.</title>
        <authorList>
            <person name="Wang X.J."/>
            <person name="Yan Y.J."/>
            <person name="Zhang B."/>
            <person name="An J."/>
            <person name="Wang J.J."/>
            <person name="Tian J."/>
            <person name="Jiang L."/>
            <person name="Chen Y.H."/>
            <person name="Huang S.X."/>
            <person name="Yin M."/>
            <person name="Zhang J."/>
            <person name="Gao A.L."/>
            <person name="Liu C.X."/>
            <person name="Zhu Z.X."/>
            <person name="Xiang W.S."/>
        </authorList>
    </citation>
    <scope>NUCLEOTIDE SEQUENCE [LARGE SCALE GENOMIC DNA]</scope>
    <source>
        <strain evidence="2 3">BCW-1</strain>
    </source>
</reference>
<dbReference type="KEGG" id="sbh:SBI_09351"/>
<accession>D7C5U0</accession>
<organism evidence="2 3">
    <name type="scientific">Streptomyces bingchenggensis (strain BCW-1)</name>
    <dbReference type="NCBI Taxonomy" id="749414"/>
    <lineage>
        <taxon>Bacteria</taxon>
        <taxon>Bacillati</taxon>
        <taxon>Actinomycetota</taxon>
        <taxon>Actinomycetes</taxon>
        <taxon>Kitasatosporales</taxon>
        <taxon>Streptomycetaceae</taxon>
        <taxon>Streptomyces</taxon>
    </lineage>
</organism>
<evidence type="ECO:0000256" key="1">
    <source>
        <dbReference type="SAM" id="MobiDB-lite"/>
    </source>
</evidence>
<name>D7C5U0_STRBB</name>
<feature type="region of interest" description="Disordered" evidence="1">
    <location>
        <begin position="179"/>
        <end position="285"/>
    </location>
</feature>
<sequence>MESDRWTAFRSHWCIEAFYCRPGIEGAHEEGGVEGQIGYFCRNHFAPVLEAASLAELNELVDRWDLADEGRRLRSRTRTIGKYFAREHGLLKPLPGEVFETGRWFTPQVNRYSQISVRSNIYSVRCGHRPTVAGAAARRRPGGLRRPHRGHYERQAGRGGSRLVLDHYLEALLRKPDAFSGSTPLEAARSGRRFPRPRQVVDSGAGRARRGSRHPRADRGAAASTAHGARTRRRRARRRLPGGRADRGRGRGRAGGPARPPRARPPRCCRLPGLLRVRPTGPRRR</sequence>
<feature type="compositionally biased region" description="Basic residues" evidence="1">
    <location>
        <begin position="137"/>
        <end position="149"/>
    </location>
</feature>
<protein>
    <submittedName>
        <fullName evidence="2">Putative transposase</fullName>
    </submittedName>
</protein>
<dbReference type="Proteomes" id="UP000000377">
    <property type="component" value="Chromosome"/>
</dbReference>
<feature type="compositionally biased region" description="Basic residues" evidence="1">
    <location>
        <begin position="207"/>
        <end position="216"/>
    </location>
</feature>
<feature type="region of interest" description="Disordered" evidence="1">
    <location>
        <begin position="135"/>
        <end position="158"/>
    </location>
</feature>
<dbReference type="eggNOG" id="COG4584">
    <property type="taxonomic scope" value="Bacteria"/>
</dbReference>
<evidence type="ECO:0000313" key="2">
    <source>
        <dbReference type="EMBL" id="ADI12469.1"/>
    </source>
</evidence>
<evidence type="ECO:0000313" key="3">
    <source>
        <dbReference type="Proteomes" id="UP000000377"/>
    </source>
</evidence>
<dbReference type="EMBL" id="CP002047">
    <property type="protein sequence ID" value="ADI12469.1"/>
    <property type="molecule type" value="Genomic_DNA"/>
</dbReference>
<gene>
    <name evidence="2" type="ordered locus">SBI_09351</name>
</gene>
<feature type="compositionally biased region" description="Basic residues" evidence="1">
    <location>
        <begin position="229"/>
        <end position="241"/>
    </location>
</feature>
<dbReference type="STRING" id="749414.SBI_09351"/>
<dbReference type="HOGENOM" id="CLU_976305_0_0_11"/>
<dbReference type="AlphaFoldDB" id="D7C5U0"/>
<keyword evidence="3" id="KW-1185">Reference proteome</keyword>